<dbReference type="Proteomes" id="UP001055587">
    <property type="component" value="Segment"/>
</dbReference>
<feature type="coiled-coil region" evidence="1">
    <location>
        <begin position="9"/>
        <end position="43"/>
    </location>
</feature>
<protein>
    <submittedName>
        <fullName evidence="2">Uncharacterized protein</fullName>
    </submittedName>
</protein>
<evidence type="ECO:0000313" key="3">
    <source>
        <dbReference type="Proteomes" id="UP001055587"/>
    </source>
</evidence>
<dbReference type="EMBL" id="MZ333135">
    <property type="protein sequence ID" value="QXG07796.1"/>
    <property type="molecule type" value="Genomic_DNA"/>
</dbReference>
<reference evidence="2" key="1">
    <citation type="submission" date="2021-06" db="EMBL/GenBank/DDBJ databases">
        <title>Four novel Curtobacterium phages isolated from Environmental samples.</title>
        <authorList>
            <person name="Alanin K.W.S."/>
            <person name="Djurhuus A.M."/>
            <person name="Olsen N.S."/>
            <person name="Carstens A.B."/>
            <person name="Nielsen T.K."/>
            <person name="Kot W."/>
            <person name="Hansen L.H."/>
        </authorList>
    </citation>
    <scope>NUCLEOTIDE SEQUENCE</scope>
</reference>
<keyword evidence="3" id="KW-1185">Reference proteome</keyword>
<organism evidence="2 3">
    <name type="scientific">Erwinia phage Zoomie</name>
    <dbReference type="NCBI Taxonomy" id="2851072"/>
    <lineage>
        <taxon>Viruses</taxon>
        <taxon>Duplodnaviria</taxon>
        <taxon>Heunggongvirae</taxon>
        <taxon>Uroviricota</taxon>
        <taxon>Caudoviricetes</taxon>
        <taxon>Autographivirales</taxon>
        <taxon>Autoscriptoviridae</taxon>
        <taxon>Slopekvirinae</taxon>
        <taxon>Zoomievirus</taxon>
        <taxon>Zoomievirus zoomie</taxon>
    </lineage>
</organism>
<evidence type="ECO:0000256" key="1">
    <source>
        <dbReference type="SAM" id="Coils"/>
    </source>
</evidence>
<sequence length="188" mass="21988">MFGTKAARIQQLEHKTQVLESNLTSTERRLEHYRKTADRLRHSLIVRDNEVVELKKQLDNPFRVPLHEHNFAELEMRVIADMANRPDLYGAEAINNLRGTGRWSARNPSPQNIRKDGHERPELVNISFEYKGKRHTYAVNENGTQRLSYSLVQGGETLRVFCRRRTGVVHYDYVKAQITSEIRKEYAE</sequence>
<name>A0A9E6N8G2_9CAUD</name>
<keyword evidence="1" id="KW-0175">Coiled coil</keyword>
<accession>A0A9E6N8G2</accession>
<evidence type="ECO:0000313" key="2">
    <source>
        <dbReference type="EMBL" id="QXG07796.1"/>
    </source>
</evidence>
<proteinExistence type="predicted"/>